<evidence type="ECO:0000313" key="10">
    <source>
        <dbReference type="Proteomes" id="UP000574276"/>
    </source>
</evidence>
<dbReference type="InterPro" id="IPR017853">
    <property type="entry name" value="GH"/>
</dbReference>
<gene>
    <name evidence="9" type="ORF">H0486_05915</name>
</gene>
<dbReference type="InterPro" id="IPR011583">
    <property type="entry name" value="Chitinase_II/V-like_cat"/>
</dbReference>
<dbReference type="InterPro" id="IPR001579">
    <property type="entry name" value="Glyco_hydro_18_chit_AS"/>
</dbReference>
<dbReference type="PROSITE" id="PS51910">
    <property type="entry name" value="GH18_2"/>
    <property type="match status" value="1"/>
</dbReference>
<keyword evidence="4" id="KW-0119">Carbohydrate metabolism</keyword>
<dbReference type="GO" id="GO:0005975">
    <property type="term" value="P:carbohydrate metabolic process"/>
    <property type="evidence" value="ECO:0007669"/>
    <property type="project" value="InterPro"/>
</dbReference>
<dbReference type="InterPro" id="IPR008964">
    <property type="entry name" value="Invasin/intimin_cell_adhesion"/>
</dbReference>
<dbReference type="SMART" id="SM00635">
    <property type="entry name" value="BID_2"/>
    <property type="match status" value="3"/>
</dbReference>
<dbReference type="PANTHER" id="PTHR11177:SF317">
    <property type="entry name" value="CHITINASE 12-RELATED"/>
    <property type="match status" value="1"/>
</dbReference>
<dbReference type="SMART" id="SM00636">
    <property type="entry name" value="Glyco_18"/>
    <property type="match status" value="1"/>
</dbReference>
<dbReference type="RefSeq" id="WP_228352134.1">
    <property type="nucleotide sequence ID" value="NZ_JACEGA010000001.1"/>
</dbReference>
<proteinExistence type="predicted"/>
<dbReference type="EMBL" id="JACEGA010000001">
    <property type="protein sequence ID" value="MBB2182410.1"/>
    <property type="molecule type" value="Genomic_DNA"/>
</dbReference>
<name>A0A839JYA4_9FIRM</name>
<feature type="chain" id="PRO_5038645622" description="chitinase" evidence="7">
    <location>
        <begin position="24"/>
        <end position="625"/>
    </location>
</feature>
<sequence length="625" mass="67603">MKKRSKIFVLLILFLSTTLIGRAIDKAKAASITISKKAITLHAGSYQTLRISGTKKKVTWSSSKKSVATVSSSGKVTAKAKGTAKITATVAGKKLTCTVTVLPPIKISSTSATLYIGDSKTLKITGTTKKVTWSSSKKSVATVSSSGKVTAKAAGTATITAKVAGKVRTCKITVKTPIKISASSASLYVGDSKTVKITGTSSKVTWSSSKTSVATVNSSGKITAKSPGTATITASVDGKKLTCKVTVKAVVTPTPTVKPTPTVSPAPIKNTTSPTKKIVGYYAAWARYSGYTPDKIDAKKLTHINYAFANIGSDLKIKLGYPDIDEANIKQLIKLKQSNPSLKLLIAIGGWTWSGRFSDVALTMESRNTFAESCLEFILKYGFDGIDLDWEYPVSGGLETNTRRPEDKKNFTLLMKILREKLDAQGKKDGKQYVLSFAGALGSWYINNIEASELSKYVNYVNVMSYDLHGPWEQYTGYNAPLFNDSGSAYIKNSVDVGIRAWLQAGFPKSQIVMGIPFYGYIYQAVADVNNGLGQTYSGGASINYANIVGNYLNNISFRKYFDQKAMVPYMFNGSTFITYEDEQSITAKSKYVKENDLSGVMIWELSQDPNEVLLDAIYSSLILK</sequence>
<evidence type="ECO:0000256" key="4">
    <source>
        <dbReference type="ARBA" id="ARBA00023024"/>
    </source>
</evidence>
<keyword evidence="5 6" id="KW-0326">Glycosidase</keyword>
<dbReference type="SUPFAM" id="SSF54556">
    <property type="entry name" value="Chitinase insertion domain"/>
    <property type="match status" value="1"/>
</dbReference>
<dbReference type="GO" id="GO:0008843">
    <property type="term" value="F:endochitinase activity"/>
    <property type="evidence" value="ECO:0007669"/>
    <property type="project" value="UniProtKB-EC"/>
</dbReference>
<feature type="domain" description="GH18" evidence="8">
    <location>
        <begin position="276"/>
        <end position="625"/>
    </location>
</feature>
<protein>
    <recommendedName>
        <fullName evidence="2">chitinase</fullName>
        <ecNumber evidence="2">3.2.1.14</ecNumber>
    </recommendedName>
</protein>
<dbReference type="Gene3D" id="3.10.50.10">
    <property type="match status" value="1"/>
</dbReference>
<evidence type="ECO:0000256" key="7">
    <source>
        <dbReference type="SAM" id="SignalP"/>
    </source>
</evidence>
<dbReference type="AlphaFoldDB" id="A0A839JYA4"/>
<keyword evidence="10" id="KW-1185">Reference proteome</keyword>
<dbReference type="GO" id="GO:0006032">
    <property type="term" value="P:chitin catabolic process"/>
    <property type="evidence" value="ECO:0007669"/>
    <property type="project" value="UniProtKB-KW"/>
</dbReference>
<dbReference type="EC" id="3.2.1.14" evidence="2"/>
<comment type="catalytic activity">
    <reaction evidence="1">
        <text>Random endo-hydrolysis of N-acetyl-beta-D-glucosaminide (1-&gt;4)-beta-linkages in chitin and chitodextrins.</text>
        <dbReference type="EC" id="3.2.1.14"/>
    </reaction>
</comment>
<dbReference type="PANTHER" id="PTHR11177">
    <property type="entry name" value="CHITINASE"/>
    <property type="match status" value="1"/>
</dbReference>
<keyword evidence="3 6" id="KW-0378">Hydrolase</keyword>
<dbReference type="InterPro" id="IPR050314">
    <property type="entry name" value="Glycosyl_Hydrlase_18"/>
</dbReference>
<dbReference type="SUPFAM" id="SSF51445">
    <property type="entry name" value="(Trans)glycosidases"/>
    <property type="match status" value="1"/>
</dbReference>
<organism evidence="9 10">
    <name type="scientific">Variimorphobacter saccharofermentans</name>
    <dbReference type="NCBI Taxonomy" id="2755051"/>
    <lineage>
        <taxon>Bacteria</taxon>
        <taxon>Bacillati</taxon>
        <taxon>Bacillota</taxon>
        <taxon>Clostridia</taxon>
        <taxon>Lachnospirales</taxon>
        <taxon>Lachnospiraceae</taxon>
        <taxon>Variimorphobacter</taxon>
    </lineage>
</organism>
<evidence type="ECO:0000256" key="5">
    <source>
        <dbReference type="ARBA" id="ARBA00023295"/>
    </source>
</evidence>
<evidence type="ECO:0000313" key="9">
    <source>
        <dbReference type="EMBL" id="MBB2182410.1"/>
    </source>
</evidence>
<evidence type="ECO:0000256" key="6">
    <source>
        <dbReference type="RuleBase" id="RU000489"/>
    </source>
</evidence>
<evidence type="ECO:0000256" key="3">
    <source>
        <dbReference type="ARBA" id="ARBA00022801"/>
    </source>
</evidence>
<feature type="signal peptide" evidence="7">
    <location>
        <begin position="1"/>
        <end position="23"/>
    </location>
</feature>
<dbReference type="InterPro" id="IPR003343">
    <property type="entry name" value="Big_2"/>
</dbReference>
<dbReference type="Gene3D" id="2.60.40.1080">
    <property type="match status" value="3"/>
</dbReference>
<evidence type="ECO:0000256" key="1">
    <source>
        <dbReference type="ARBA" id="ARBA00000822"/>
    </source>
</evidence>
<comment type="caution">
    <text evidence="9">The sequence shown here is derived from an EMBL/GenBank/DDBJ whole genome shotgun (WGS) entry which is preliminary data.</text>
</comment>
<dbReference type="Gene3D" id="3.20.20.80">
    <property type="entry name" value="Glycosidases"/>
    <property type="match status" value="1"/>
</dbReference>
<evidence type="ECO:0000256" key="2">
    <source>
        <dbReference type="ARBA" id="ARBA00012729"/>
    </source>
</evidence>
<keyword evidence="4" id="KW-0624">Polysaccharide degradation</keyword>
<dbReference type="Proteomes" id="UP000574276">
    <property type="component" value="Unassembled WGS sequence"/>
</dbReference>
<dbReference type="GO" id="GO:0008061">
    <property type="term" value="F:chitin binding"/>
    <property type="evidence" value="ECO:0007669"/>
    <property type="project" value="InterPro"/>
</dbReference>
<dbReference type="InterPro" id="IPR001223">
    <property type="entry name" value="Glyco_hydro18_cat"/>
</dbReference>
<dbReference type="Pfam" id="PF02368">
    <property type="entry name" value="Big_2"/>
    <property type="match status" value="3"/>
</dbReference>
<reference evidence="9 10" key="1">
    <citation type="submission" date="2020-07" db="EMBL/GenBank/DDBJ databases">
        <title>Characterization and genome sequencing of isolate MD1, a novel member within the family Lachnospiraceae.</title>
        <authorList>
            <person name="Rettenmaier R."/>
            <person name="Di Bello L."/>
            <person name="Zinser C."/>
            <person name="Scheitz K."/>
            <person name="Liebl W."/>
            <person name="Zverlov V."/>
        </authorList>
    </citation>
    <scope>NUCLEOTIDE SEQUENCE [LARGE SCALE GENOMIC DNA]</scope>
    <source>
        <strain evidence="9 10">MD1</strain>
    </source>
</reference>
<dbReference type="SUPFAM" id="SSF49373">
    <property type="entry name" value="Invasin/intimin cell-adhesion fragments"/>
    <property type="match status" value="3"/>
</dbReference>
<evidence type="ECO:0000259" key="8">
    <source>
        <dbReference type="PROSITE" id="PS51910"/>
    </source>
</evidence>
<keyword evidence="4" id="KW-0146">Chitin degradation</keyword>
<accession>A0A839JYA4</accession>
<dbReference type="Pfam" id="PF00704">
    <property type="entry name" value="Glyco_hydro_18"/>
    <property type="match status" value="1"/>
</dbReference>
<dbReference type="PROSITE" id="PS01095">
    <property type="entry name" value="GH18_1"/>
    <property type="match status" value="1"/>
</dbReference>
<dbReference type="InterPro" id="IPR029070">
    <property type="entry name" value="Chitinase_insertion_sf"/>
</dbReference>
<dbReference type="CDD" id="cd06548">
    <property type="entry name" value="GH18_chitinase"/>
    <property type="match status" value="1"/>
</dbReference>
<keyword evidence="7" id="KW-0732">Signal</keyword>